<name>A0ABT7VA57_9ACTN</name>
<accession>A0ABT7VA57</accession>
<evidence type="ECO:0000313" key="1">
    <source>
        <dbReference type="EMBL" id="MDM8275390.1"/>
    </source>
</evidence>
<dbReference type="SFLD" id="SFLDG01135">
    <property type="entry name" value="C1.5.6:_HAD__Beta-PGM__Phospha"/>
    <property type="match status" value="1"/>
</dbReference>
<proteinExistence type="predicted"/>
<dbReference type="SFLD" id="SFLDS00003">
    <property type="entry name" value="Haloacid_Dehalogenase"/>
    <property type="match status" value="1"/>
</dbReference>
<sequence>MQKLEAVIFDMDGVLVDSEFVYRQGHAAYFASVGVAVSPEELNQLAGSSRKVERVLYEQWWERSLGERISGEEIERREDEYWDEHPISYHEIMNPGVPETLEELRSLGLRLAVASSSPLSHIEKVLAECGIDGYFEVVESGDELHQSKPNPEIYLLTLDKLGLSADVCCAVEDSDPGIQAARSAGLYTIAKREERFGFTQHGADAMVDEIPGVIGAVLGYGQ</sequence>
<dbReference type="InterPro" id="IPR050155">
    <property type="entry name" value="HAD-like_hydrolase_sf"/>
</dbReference>
<dbReference type="Gene3D" id="3.40.50.1000">
    <property type="entry name" value="HAD superfamily/HAD-like"/>
    <property type="match status" value="1"/>
</dbReference>
<reference evidence="2" key="1">
    <citation type="submission" date="2023-06" db="EMBL/GenBank/DDBJ databases">
        <title>Identification and characterization of horizontal gene transfer across gut microbiota members of farm animals based on homology search.</title>
        <authorList>
            <person name="Zeman M."/>
            <person name="Kubasova T."/>
            <person name="Jahodarova E."/>
            <person name="Nykrynova M."/>
            <person name="Rychlik I."/>
        </authorList>
    </citation>
    <scope>NUCLEOTIDE SEQUENCE [LARGE SCALE GENOMIC DNA]</scope>
    <source>
        <strain evidence="2">154_Feed</strain>
    </source>
</reference>
<dbReference type="SUPFAM" id="SSF56784">
    <property type="entry name" value="HAD-like"/>
    <property type="match status" value="1"/>
</dbReference>
<dbReference type="InterPro" id="IPR006439">
    <property type="entry name" value="HAD-SF_hydro_IA"/>
</dbReference>
<keyword evidence="2" id="KW-1185">Reference proteome</keyword>
<gene>
    <name evidence="1" type="ORF">QUW28_07785</name>
</gene>
<dbReference type="PRINTS" id="PR00413">
    <property type="entry name" value="HADHALOGNASE"/>
</dbReference>
<dbReference type="Gene3D" id="1.10.150.240">
    <property type="entry name" value="Putative phosphatase, domain 2"/>
    <property type="match status" value="1"/>
</dbReference>
<dbReference type="Pfam" id="PF00702">
    <property type="entry name" value="Hydrolase"/>
    <property type="match status" value="1"/>
</dbReference>
<dbReference type="EMBL" id="JAUDDZ010000010">
    <property type="protein sequence ID" value="MDM8275390.1"/>
    <property type="molecule type" value="Genomic_DNA"/>
</dbReference>
<dbReference type="Proteomes" id="UP001529421">
    <property type="component" value="Unassembled WGS sequence"/>
</dbReference>
<dbReference type="PANTHER" id="PTHR43434">
    <property type="entry name" value="PHOSPHOGLYCOLATE PHOSPHATASE"/>
    <property type="match status" value="1"/>
</dbReference>
<dbReference type="InterPro" id="IPR023214">
    <property type="entry name" value="HAD_sf"/>
</dbReference>
<dbReference type="InterPro" id="IPR036412">
    <property type="entry name" value="HAD-like_sf"/>
</dbReference>
<organism evidence="1 2">
    <name type="scientific">Enorma phocaeensis</name>
    <dbReference type="NCBI Taxonomy" id="1871019"/>
    <lineage>
        <taxon>Bacteria</taxon>
        <taxon>Bacillati</taxon>
        <taxon>Actinomycetota</taxon>
        <taxon>Coriobacteriia</taxon>
        <taxon>Coriobacteriales</taxon>
        <taxon>Coriobacteriaceae</taxon>
        <taxon>Enorma</taxon>
    </lineage>
</organism>
<evidence type="ECO:0000313" key="2">
    <source>
        <dbReference type="Proteomes" id="UP001529421"/>
    </source>
</evidence>
<dbReference type="SFLD" id="SFLDG01129">
    <property type="entry name" value="C1.5:_HAD__Beta-PGM__Phosphata"/>
    <property type="match status" value="1"/>
</dbReference>
<dbReference type="NCBIfam" id="TIGR01549">
    <property type="entry name" value="HAD-SF-IA-v1"/>
    <property type="match status" value="1"/>
</dbReference>
<dbReference type="PANTHER" id="PTHR43434:SF1">
    <property type="entry name" value="PHOSPHOGLYCOLATE PHOSPHATASE"/>
    <property type="match status" value="1"/>
</dbReference>
<dbReference type="RefSeq" id="WP_289545398.1">
    <property type="nucleotide sequence ID" value="NZ_JAUDDZ010000010.1"/>
</dbReference>
<reference evidence="1 2" key="2">
    <citation type="submission" date="2023-06" db="EMBL/GenBank/DDBJ databases">
        <authorList>
            <person name="Zeman M."/>
            <person name="Kubasova T."/>
            <person name="Jahodarova E."/>
            <person name="Nykrynova M."/>
            <person name="Rychlik I."/>
        </authorList>
    </citation>
    <scope>NUCLEOTIDE SEQUENCE [LARGE SCALE GENOMIC DNA]</scope>
    <source>
        <strain evidence="1 2">154_Feed</strain>
    </source>
</reference>
<dbReference type="InterPro" id="IPR023198">
    <property type="entry name" value="PGP-like_dom2"/>
</dbReference>
<dbReference type="NCBIfam" id="TIGR01509">
    <property type="entry name" value="HAD-SF-IA-v3"/>
    <property type="match status" value="1"/>
</dbReference>
<protein>
    <submittedName>
        <fullName evidence="1">HAD family phosphatase</fullName>
    </submittedName>
</protein>
<comment type="caution">
    <text evidence="1">The sequence shown here is derived from an EMBL/GenBank/DDBJ whole genome shotgun (WGS) entry which is preliminary data.</text>
</comment>